<dbReference type="GO" id="GO:0000155">
    <property type="term" value="F:phosphorelay sensor kinase activity"/>
    <property type="evidence" value="ECO:0007669"/>
    <property type="project" value="InterPro"/>
</dbReference>
<evidence type="ECO:0000256" key="3">
    <source>
        <dbReference type="ARBA" id="ARBA00022777"/>
    </source>
</evidence>
<reference evidence="9" key="1">
    <citation type="submission" date="2016-05" db="EMBL/GenBank/DDBJ databases">
        <title>Paenibacillus oryzae. sp. nov., isolated from the rice root.</title>
        <authorList>
            <person name="Zhang J."/>
            <person name="Zhang X."/>
        </authorList>
    </citation>
    <scope>NUCLEOTIDE SEQUENCE [LARGE SCALE GENOMIC DNA]</scope>
    <source>
        <strain evidence="9">KCTC13222</strain>
    </source>
</reference>
<keyword evidence="6" id="KW-0812">Transmembrane</keyword>
<keyword evidence="5" id="KW-0902">Two-component regulatory system</keyword>
<keyword evidence="6" id="KW-0472">Membrane</keyword>
<keyword evidence="3" id="KW-0418">Kinase</keyword>
<dbReference type="Pfam" id="PF06580">
    <property type="entry name" value="His_kinase"/>
    <property type="match status" value="1"/>
</dbReference>
<evidence type="ECO:0000313" key="8">
    <source>
        <dbReference type="EMBL" id="OCT12579.1"/>
    </source>
</evidence>
<dbReference type="AlphaFoldDB" id="A0A1C0ZWW0"/>
<dbReference type="STRING" id="512399.A8709_32710"/>
<dbReference type="PANTHER" id="PTHR34220:SF7">
    <property type="entry name" value="SENSOR HISTIDINE KINASE YPDA"/>
    <property type="match status" value="1"/>
</dbReference>
<comment type="caution">
    <text evidence="8">The sequence shown here is derived from an EMBL/GenBank/DDBJ whole genome shotgun (WGS) entry which is preliminary data.</text>
</comment>
<keyword evidence="1" id="KW-0808">Transferase</keyword>
<evidence type="ECO:0000256" key="5">
    <source>
        <dbReference type="ARBA" id="ARBA00023012"/>
    </source>
</evidence>
<dbReference type="GO" id="GO:0005524">
    <property type="term" value="F:ATP binding"/>
    <property type="evidence" value="ECO:0007669"/>
    <property type="project" value="UniProtKB-KW"/>
</dbReference>
<dbReference type="InterPro" id="IPR003594">
    <property type="entry name" value="HATPase_dom"/>
</dbReference>
<accession>A0A1C0ZWW0</accession>
<sequence length="583" mass="67578">MKRLKLLSWRRWRLQTKLIFLYIPLIVFPTMLGFYFFTSAYNTSNRNTATTYSQSVIQYMSEKIDSQLSHYETVSRQIFDDPELQQLLTQAPKTQYEIMNHKNQLNNRLDILVTTSDRKYIRAIVFLTPIGHYVYGEEADYKDQQPEFLSTISNNGGSVEWFPPLQFQSISKTFTAFRLARSIRNFDLKEIGKMYMVIDAKLLQDIFNESKLSKEAAIQIISENDSHKQIIVSNNKPEFGQGRKPIIIENALIHNEWSLAASLPLDELYTTISKMTQLAVLITLICIAMALLATYFIVIDVILPIKKLMQNMRLGIKGRNPSSLIKFRGAREIIELNDTYISLMYEIYNLIGEVVKNQAKKREAEIKLLQNQISPHFLYNTLNSIRWMALIQKQDNIKEMVDSLTKLLSYSIRNTDELVTIGEEIDVLKDYAKIQKVRYQDFIFATEIEEGLESVYTLKFLIQPLIENALLHGLSSINWTGIIHLKVRRDSDVLLIQVMDNGIGMDEDTLENLQSNLKQKSGMRESKHIGLTNIHERVRLHFGERFGIKISSEYKKGTSVNLYLPLISTIEERDFSYENGNDR</sequence>
<name>A0A1C0ZWW0_9BACL</name>
<dbReference type="InterPro" id="IPR050640">
    <property type="entry name" value="Bact_2-comp_sensor_kinase"/>
</dbReference>
<feature type="transmembrane region" description="Helical" evidence="6">
    <location>
        <begin position="278"/>
        <end position="303"/>
    </location>
</feature>
<dbReference type="InterPro" id="IPR010559">
    <property type="entry name" value="Sig_transdc_His_kin_internal"/>
</dbReference>
<dbReference type="Proteomes" id="UP000093309">
    <property type="component" value="Unassembled WGS sequence"/>
</dbReference>
<keyword evidence="2" id="KW-0547">Nucleotide-binding</keyword>
<evidence type="ECO:0000313" key="9">
    <source>
        <dbReference type="Proteomes" id="UP000093309"/>
    </source>
</evidence>
<keyword evidence="4" id="KW-0067">ATP-binding</keyword>
<dbReference type="RefSeq" id="WP_065857007.1">
    <property type="nucleotide sequence ID" value="NZ_LYPC01000027.1"/>
</dbReference>
<evidence type="ECO:0000256" key="4">
    <source>
        <dbReference type="ARBA" id="ARBA00022840"/>
    </source>
</evidence>
<dbReference type="SUPFAM" id="SSF55874">
    <property type="entry name" value="ATPase domain of HSP90 chaperone/DNA topoisomerase II/histidine kinase"/>
    <property type="match status" value="1"/>
</dbReference>
<dbReference type="OrthoDB" id="9776552at2"/>
<dbReference type="EMBL" id="LYPC01000027">
    <property type="protein sequence ID" value="OCT12579.1"/>
    <property type="molecule type" value="Genomic_DNA"/>
</dbReference>
<evidence type="ECO:0000256" key="1">
    <source>
        <dbReference type="ARBA" id="ARBA00022679"/>
    </source>
</evidence>
<keyword evidence="6" id="KW-1133">Transmembrane helix</keyword>
<dbReference type="InterPro" id="IPR005467">
    <property type="entry name" value="His_kinase_dom"/>
</dbReference>
<dbReference type="GO" id="GO:0016020">
    <property type="term" value="C:membrane"/>
    <property type="evidence" value="ECO:0007669"/>
    <property type="project" value="InterPro"/>
</dbReference>
<proteinExistence type="predicted"/>
<protein>
    <recommendedName>
        <fullName evidence="7">Histidine kinase domain-containing protein</fullName>
    </recommendedName>
</protein>
<evidence type="ECO:0000256" key="6">
    <source>
        <dbReference type="SAM" id="Phobius"/>
    </source>
</evidence>
<gene>
    <name evidence="8" type="ORF">A8709_32710</name>
</gene>
<dbReference type="Pfam" id="PF02518">
    <property type="entry name" value="HATPase_c"/>
    <property type="match status" value="1"/>
</dbReference>
<dbReference type="PROSITE" id="PS50109">
    <property type="entry name" value="HIS_KIN"/>
    <property type="match status" value="1"/>
</dbReference>
<organism evidence="8 9">
    <name type="scientific">Paenibacillus pectinilyticus</name>
    <dbReference type="NCBI Taxonomy" id="512399"/>
    <lineage>
        <taxon>Bacteria</taxon>
        <taxon>Bacillati</taxon>
        <taxon>Bacillota</taxon>
        <taxon>Bacilli</taxon>
        <taxon>Bacillales</taxon>
        <taxon>Paenibacillaceae</taxon>
        <taxon>Paenibacillus</taxon>
    </lineage>
</organism>
<dbReference type="PANTHER" id="PTHR34220">
    <property type="entry name" value="SENSOR HISTIDINE KINASE YPDA"/>
    <property type="match status" value="1"/>
</dbReference>
<dbReference type="SMART" id="SM00387">
    <property type="entry name" value="HATPase_c"/>
    <property type="match status" value="1"/>
</dbReference>
<dbReference type="Gene3D" id="3.30.565.10">
    <property type="entry name" value="Histidine kinase-like ATPase, C-terminal domain"/>
    <property type="match status" value="1"/>
</dbReference>
<keyword evidence="9" id="KW-1185">Reference proteome</keyword>
<evidence type="ECO:0000259" key="7">
    <source>
        <dbReference type="PROSITE" id="PS50109"/>
    </source>
</evidence>
<feature type="domain" description="Histidine kinase" evidence="7">
    <location>
        <begin position="458"/>
        <end position="568"/>
    </location>
</feature>
<evidence type="ECO:0000256" key="2">
    <source>
        <dbReference type="ARBA" id="ARBA00022741"/>
    </source>
</evidence>
<dbReference type="InterPro" id="IPR036890">
    <property type="entry name" value="HATPase_C_sf"/>
</dbReference>
<feature type="transmembrane region" description="Helical" evidence="6">
    <location>
        <begin position="20"/>
        <end position="37"/>
    </location>
</feature>